<keyword evidence="8" id="KW-1185">Reference proteome</keyword>
<name>A0A8B6GAE5_MYTGA</name>
<comment type="subcellular location">
    <subcellularLocation>
        <location evidence="1">Membrane</location>
        <topology evidence="1">Multi-pass membrane protein</topology>
    </subcellularLocation>
</comment>
<evidence type="ECO:0000259" key="6">
    <source>
        <dbReference type="PROSITE" id="PS50850"/>
    </source>
</evidence>
<dbReference type="InterPro" id="IPR036259">
    <property type="entry name" value="MFS_trans_sf"/>
</dbReference>
<evidence type="ECO:0000256" key="3">
    <source>
        <dbReference type="ARBA" id="ARBA00022989"/>
    </source>
</evidence>
<gene>
    <name evidence="7" type="ORF">MGAL_10B072719</name>
</gene>
<evidence type="ECO:0000256" key="5">
    <source>
        <dbReference type="SAM" id="Phobius"/>
    </source>
</evidence>
<evidence type="ECO:0000313" key="7">
    <source>
        <dbReference type="EMBL" id="VDI61363.1"/>
    </source>
</evidence>
<evidence type="ECO:0000256" key="2">
    <source>
        <dbReference type="ARBA" id="ARBA00022692"/>
    </source>
</evidence>
<protein>
    <submittedName>
        <fullName evidence="7">MFS transporter, OCT family, solute carrier family 22 (Organic cation transporter), member 4/5</fullName>
    </submittedName>
</protein>
<feature type="transmembrane region" description="Helical" evidence="5">
    <location>
        <begin position="213"/>
        <end position="234"/>
    </location>
</feature>
<dbReference type="OrthoDB" id="5141738at2759"/>
<reference evidence="7" key="1">
    <citation type="submission" date="2018-11" db="EMBL/GenBank/DDBJ databases">
        <authorList>
            <person name="Alioto T."/>
            <person name="Alioto T."/>
        </authorList>
    </citation>
    <scope>NUCLEOTIDE SEQUENCE</scope>
</reference>
<organism evidence="7 8">
    <name type="scientific">Mytilus galloprovincialis</name>
    <name type="common">Mediterranean mussel</name>
    <dbReference type="NCBI Taxonomy" id="29158"/>
    <lineage>
        <taxon>Eukaryota</taxon>
        <taxon>Metazoa</taxon>
        <taxon>Spiralia</taxon>
        <taxon>Lophotrochozoa</taxon>
        <taxon>Mollusca</taxon>
        <taxon>Bivalvia</taxon>
        <taxon>Autobranchia</taxon>
        <taxon>Pteriomorphia</taxon>
        <taxon>Mytilida</taxon>
        <taxon>Mytiloidea</taxon>
        <taxon>Mytilidae</taxon>
        <taxon>Mytilinae</taxon>
        <taxon>Mytilus</taxon>
    </lineage>
</organism>
<dbReference type="InterPro" id="IPR020846">
    <property type="entry name" value="MFS_dom"/>
</dbReference>
<evidence type="ECO:0000313" key="8">
    <source>
        <dbReference type="Proteomes" id="UP000596742"/>
    </source>
</evidence>
<keyword evidence="2 5" id="KW-0812">Transmembrane</keyword>
<dbReference type="Gene3D" id="1.20.1250.20">
    <property type="entry name" value="MFS general substrate transporter like domains"/>
    <property type="match status" value="1"/>
</dbReference>
<dbReference type="SUPFAM" id="SSF103473">
    <property type="entry name" value="MFS general substrate transporter"/>
    <property type="match status" value="1"/>
</dbReference>
<feature type="transmembrane region" description="Helical" evidence="5">
    <location>
        <begin position="246"/>
        <end position="268"/>
    </location>
</feature>
<feature type="transmembrane region" description="Helical" evidence="5">
    <location>
        <begin position="189"/>
        <end position="207"/>
    </location>
</feature>
<feature type="transmembrane region" description="Helical" evidence="5">
    <location>
        <begin position="391"/>
        <end position="412"/>
    </location>
</feature>
<dbReference type="InterPro" id="IPR005828">
    <property type="entry name" value="MFS_sugar_transport-like"/>
</dbReference>
<feature type="transmembrane region" description="Helical" evidence="5">
    <location>
        <begin position="503"/>
        <end position="525"/>
    </location>
</feature>
<dbReference type="PANTHER" id="PTHR24064">
    <property type="entry name" value="SOLUTE CARRIER FAMILY 22 MEMBER"/>
    <property type="match status" value="1"/>
</dbReference>
<keyword evidence="3 5" id="KW-1133">Transmembrane helix</keyword>
<feature type="transmembrane region" description="Helical" evidence="5">
    <location>
        <begin position="274"/>
        <end position="293"/>
    </location>
</feature>
<feature type="domain" description="Major facilitator superfamily (MFS) profile" evidence="6">
    <location>
        <begin position="106"/>
        <end position="530"/>
    </location>
</feature>
<dbReference type="AlphaFoldDB" id="A0A8B6GAE5"/>
<proteinExistence type="predicted"/>
<feature type="transmembrane region" description="Helical" evidence="5">
    <location>
        <begin position="357"/>
        <end position="379"/>
    </location>
</feature>
<sequence length="572" mass="63342">MITVKGTNTPIGEKSQRIMHFDDLLKVLGEFGRYQQIRLFLICLVAIVCAFHAMNMVFVGAKPDYKCHVPSVNVSDPIFGNTTEKDFQDFLQSAGKCKIYDASIASKLILSGNYTLDGIKVNNGTVPISKCTEWDYSREVYGPTIVTQFDLVCDKDWLRSTSKTLYFFGRLVGAVVFGQLSDILGRKPTLFTCLLMLLIVGSVAAAAPNFYVFIPFYILQGAAQTGLFLVTFTLGTELVGPSYRLVAGFLVQSFYSIGYMTLSVLAYGIRDWRYIELAITLPVVLFVPYIWLLPESVRWLLSKHKEEEVKNIVRKVADTNKVDINEEMLEDLTKTDDQSETETTGRRYTLIDLCRPGMIFLSLNVWFNWLVNAMLYYGLSLGTDNLGGDPYINFCIAGAVEIPAYIMCILMLNPLGRRRPLFATMVVGGGACIASGFIEMIPLKITLAMIGKFCITASYAIIYLMAAEVFPTVVRNIGMGVSSMCARIGGMLAPQILELNRFWGPLPLILFGGLAIFSGALALLLPETSGKPLPQTMEDVTDPEKRKVAEKGIDMTVCSPGTNKDEDILNGK</sequence>
<dbReference type="GO" id="GO:0022857">
    <property type="term" value="F:transmembrane transporter activity"/>
    <property type="evidence" value="ECO:0007669"/>
    <property type="project" value="InterPro"/>
</dbReference>
<dbReference type="Pfam" id="PF00083">
    <property type="entry name" value="Sugar_tr"/>
    <property type="match status" value="1"/>
</dbReference>
<dbReference type="EMBL" id="UYJE01008138">
    <property type="protein sequence ID" value="VDI61363.1"/>
    <property type="molecule type" value="Genomic_DNA"/>
</dbReference>
<evidence type="ECO:0000256" key="1">
    <source>
        <dbReference type="ARBA" id="ARBA00004141"/>
    </source>
</evidence>
<feature type="transmembrane region" description="Helical" evidence="5">
    <location>
        <begin position="447"/>
        <end position="465"/>
    </location>
</feature>
<dbReference type="Proteomes" id="UP000596742">
    <property type="component" value="Unassembled WGS sequence"/>
</dbReference>
<accession>A0A8B6GAE5</accession>
<feature type="transmembrane region" description="Helical" evidence="5">
    <location>
        <begin position="421"/>
        <end position="441"/>
    </location>
</feature>
<dbReference type="PROSITE" id="PS50850">
    <property type="entry name" value="MFS"/>
    <property type="match status" value="1"/>
</dbReference>
<evidence type="ECO:0000256" key="4">
    <source>
        <dbReference type="ARBA" id="ARBA00023136"/>
    </source>
</evidence>
<dbReference type="GO" id="GO:0016020">
    <property type="term" value="C:membrane"/>
    <property type="evidence" value="ECO:0007669"/>
    <property type="project" value="UniProtKB-SubCell"/>
</dbReference>
<feature type="transmembrane region" description="Helical" evidence="5">
    <location>
        <begin position="37"/>
        <end position="58"/>
    </location>
</feature>
<dbReference type="CDD" id="cd17317">
    <property type="entry name" value="MFS_SLC22"/>
    <property type="match status" value="1"/>
</dbReference>
<keyword evidence="4 5" id="KW-0472">Membrane</keyword>
<comment type="caution">
    <text evidence="7">The sequence shown here is derived from an EMBL/GenBank/DDBJ whole genome shotgun (WGS) entry which is preliminary data.</text>
</comment>